<gene>
    <name evidence="9" type="ORF">ALO88_01979</name>
</gene>
<evidence type="ECO:0000256" key="6">
    <source>
        <dbReference type="ARBA" id="ARBA00023118"/>
    </source>
</evidence>
<accession>A0A0N8QN98</accession>
<dbReference type="GO" id="GO:0046872">
    <property type="term" value="F:metal ion binding"/>
    <property type="evidence" value="ECO:0007669"/>
    <property type="project" value="UniProtKB-KW"/>
</dbReference>
<evidence type="ECO:0000256" key="7">
    <source>
        <dbReference type="ARBA" id="ARBA00034120"/>
    </source>
</evidence>
<name>A0A0N8QN98_9PSED</name>
<keyword evidence="5 9" id="KW-0695">RNA-directed DNA polymerase</keyword>
<comment type="similarity">
    <text evidence="7">Belongs to the bacterial reverse transcriptase family.</text>
</comment>
<evidence type="ECO:0000259" key="8">
    <source>
        <dbReference type="PROSITE" id="PS50878"/>
    </source>
</evidence>
<dbReference type="GO" id="GO:0003723">
    <property type="term" value="F:RNA binding"/>
    <property type="evidence" value="ECO:0007669"/>
    <property type="project" value="InterPro"/>
</dbReference>
<keyword evidence="1" id="KW-0808">Transferase</keyword>
<dbReference type="InterPro" id="IPR000477">
    <property type="entry name" value="RT_dom"/>
</dbReference>
<keyword evidence="6" id="KW-0051">Antiviral defense</keyword>
<dbReference type="GO" id="GO:0051607">
    <property type="term" value="P:defense response to virus"/>
    <property type="evidence" value="ECO:0007669"/>
    <property type="project" value="UniProtKB-KW"/>
</dbReference>
<feature type="domain" description="Reverse transcriptase" evidence="8">
    <location>
        <begin position="30"/>
        <end position="254"/>
    </location>
</feature>
<dbReference type="PATRIC" id="fig|251702.3.peg.2624"/>
<dbReference type="CDD" id="cd03487">
    <property type="entry name" value="RT_Bac_retron_II"/>
    <property type="match status" value="1"/>
</dbReference>
<dbReference type="RefSeq" id="WP_007245785.1">
    <property type="nucleotide sequence ID" value="NZ_LJPT01000118.1"/>
</dbReference>
<keyword evidence="2" id="KW-0548">Nucleotidyltransferase</keyword>
<evidence type="ECO:0000256" key="1">
    <source>
        <dbReference type="ARBA" id="ARBA00022679"/>
    </source>
</evidence>
<dbReference type="SUPFAM" id="SSF56672">
    <property type="entry name" value="DNA/RNA polymerases"/>
    <property type="match status" value="1"/>
</dbReference>
<keyword evidence="4" id="KW-0460">Magnesium</keyword>
<protein>
    <submittedName>
        <fullName evidence="9">Retron reverse transcriptase</fullName>
    </submittedName>
</protein>
<keyword evidence="3" id="KW-0479">Metal-binding</keyword>
<dbReference type="Pfam" id="PF00078">
    <property type="entry name" value="RVT_1"/>
    <property type="match status" value="1"/>
</dbReference>
<dbReference type="InterPro" id="IPR043502">
    <property type="entry name" value="DNA/RNA_pol_sf"/>
</dbReference>
<proteinExistence type="inferred from homology"/>
<evidence type="ECO:0000256" key="3">
    <source>
        <dbReference type="ARBA" id="ARBA00022723"/>
    </source>
</evidence>
<dbReference type="PRINTS" id="PR00866">
    <property type="entry name" value="RNADNAPOLMS"/>
</dbReference>
<dbReference type="PROSITE" id="PS50878">
    <property type="entry name" value="RT_POL"/>
    <property type="match status" value="1"/>
</dbReference>
<sequence>MAKDKPYYPHASIGSVAMLAKTLGVHPKLLNDLAGRATDSYTHFVIRTKGDKERNVYEPKYELKKLQKRINSRLFEKVHYPFYLQGGVRDEDHPRDYIENSRIHAGSKSLISLDIRNFYDNIPYESVVSIFKYFFNFPDEVSDLLSKIVTRDGKVPQGACTSSYVANLIFHNSEYNFVSRLRNQGVTYSRLLDDVTLSSSRLLSQDEVSGYIKYVAGLFSEHKLRIKKSKTKIERSDDLSAEYTVTGVWVGHGVPKIRRAERDLIRHSVYICEREYQKDRFRDEYHELWNKVSGQVAKLTRLEHSQALKLRARMRDILPLYDGKATAAIIREADLLLKRPKTSHVKVSVVNAYRRLINRLGILTRTNKTLARGLRRQLKTKFSDVPSKVLMWE</sequence>
<dbReference type="InterPro" id="IPR000123">
    <property type="entry name" value="Reverse_transcriptase_msDNA"/>
</dbReference>
<evidence type="ECO:0000256" key="5">
    <source>
        <dbReference type="ARBA" id="ARBA00022918"/>
    </source>
</evidence>
<dbReference type="Proteomes" id="UP000050425">
    <property type="component" value="Unassembled WGS sequence"/>
</dbReference>
<evidence type="ECO:0000313" key="10">
    <source>
        <dbReference type="Proteomes" id="UP000050425"/>
    </source>
</evidence>
<evidence type="ECO:0000256" key="4">
    <source>
        <dbReference type="ARBA" id="ARBA00022842"/>
    </source>
</evidence>
<organism evidence="9 10">
    <name type="scientific">Pseudomonas syringae pv. antirrhini</name>
    <dbReference type="NCBI Taxonomy" id="251702"/>
    <lineage>
        <taxon>Bacteria</taxon>
        <taxon>Pseudomonadati</taxon>
        <taxon>Pseudomonadota</taxon>
        <taxon>Gammaproteobacteria</taxon>
        <taxon>Pseudomonadales</taxon>
        <taxon>Pseudomonadaceae</taxon>
        <taxon>Pseudomonas</taxon>
    </lineage>
</organism>
<dbReference type="EMBL" id="LJPT01000118">
    <property type="protein sequence ID" value="KPW46990.1"/>
    <property type="molecule type" value="Genomic_DNA"/>
</dbReference>
<evidence type="ECO:0000313" key="9">
    <source>
        <dbReference type="EMBL" id="KPW46990.1"/>
    </source>
</evidence>
<reference evidence="9 10" key="1">
    <citation type="submission" date="2015-09" db="EMBL/GenBank/DDBJ databases">
        <title>Genome announcement of multiple Pseudomonas syringae strains.</title>
        <authorList>
            <person name="Thakur S."/>
            <person name="Wang P.W."/>
            <person name="Gong Y."/>
            <person name="Weir B.S."/>
            <person name="Guttman D.S."/>
        </authorList>
    </citation>
    <scope>NUCLEOTIDE SEQUENCE [LARGE SCALE GENOMIC DNA]</scope>
    <source>
        <strain evidence="9 10">ICMP4303</strain>
    </source>
</reference>
<evidence type="ECO:0000256" key="2">
    <source>
        <dbReference type="ARBA" id="ARBA00022695"/>
    </source>
</evidence>
<dbReference type="GO" id="GO:0003964">
    <property type="term" value="F:RNA-directed DNA polymerase activity"/>
    <property type="evidence" value="ECO:0007669"/>
    <property type="project" value="UniProtKB-KW"/>
</dbReference>
<comment type="caution">
    <text evidence="9">The sequence shown here is derived from an EMBL/GenBank/DDBJ whole genome shotgun (WGS) entry which is preliminary data.</text>
</comment>
<dbReference type="AlphaFoldDB" id="A0A0N8QN98"/>